<dbReference type="EMBL" id="JAESWC010000008">
    <property type="protein sequence ID" value="MBL4936846.1"/>
    <property type="molecule type" value="Genomic_DNA"/>
</dbReference>
<gene>
    <name evidence="1" type="ORF">JK636_13880</name>
</gene>
<reference evidence="1 2" key="1">
    <citation type="submission" date="2021-01" db="EMBL/GenBank/DDBJ databases">
        <title>Genome public.</title>
        <authorList>
            <person name="Liu C."/>
            <person name="Sun Q."/>
        </authorList>
    </citation>
    <scope>NUCLEOTIDE SEQUENCE [LARGE SCALE GENOMIC DNA]</scope>
    <source>
        <strain evidence="1 2">YIM B02515</strain>
    </source>
</reference>
<accession>A0ABS1TDZ5</accession>
<dbReference type="InterPro" id="IPR000801">
    <property type="entry name" value="Esterase-like"/>
</dbReference>
<evidence type="ECO:0000313" key="2">
    <source>
        <dbReference type="Proteomes" id="UP000632377"/>
    </source>
</evidence>
<evidence type="ECO:0000313" key="1">
    <source>
        <dbReference type="EMBL" id="MBL4936846.1"/>
    </source>
</evidence>
<organism evidence="1 2">
    <name type="scientific">Clostridium rhizosphaerae</name>
    <dbReference type="NCBI Taxonomy" id="2803861"/>
    <lineage>
        <taxon>Bacteria</taxon>
        <taxon>Bacillati</taxon>
        <taxon>Bacillota</taxon>
        <taxon>Clostridia</taxon>
        <taxon>Eubacteriales</taxon>
        <taxon>Clostridiaceae</taxon>
        <taxon>Clostridium</taxon>
    </lineage>
</organism>
<dbReference type="InterPro" id="IPR013783">
    <property type="entry name" value="Ig-like_fold"/>
</dbReference>
<dbReference type="Gene3D" id="2.60.40.10">
    <property type="entry name" value="Immunoglobulins"/>
    <property type="match status" value="1"/>
</dbReference>
<sequence>MRVLQYTSPTINTLAEQVSAGNTNSIDLFWQDAQRCGTPLIEEIEGDNGNVLITFLYKGDSNIKNILIYGAFPGFRYAENIMDSLLDTNIWYKTYIVRNNVKFKYNLSLNYEFDNDYKKIKAKSVLDPLNPNKIVFAKDDEDPDGAEMINSLVVLYKSKKDIWTSSRNEINKGQIELHRLPNLNSDINRRIWVYTPFNYTKSIEKFNLVVLTDGFDYLNYLSAKNVLDNLIDEKVILPTVCVLIDNSINRFEELTCNADFSNFIAQKLVPWIWDNYSVSKEASKTIIGGVSLGGLSSAYVAFKNPSIFGNVLSQSASFWWNSEWLTNEFKKSNKLPLKFYLNVGIFEDKPYDDEPVMKDAIDNMYKVLLEKGYNVKYESFQSGHDYLSWGETLANGLIELIGKM</sequence>
<dbReference type="Gene3D" id="3.40.50.1820">
    <property type="entry name" value="alpha/beta hydrolase"/>
    <property type="match status" value="1"/>
</dbReference>
<dbReference type="SUPFAM" id="SSF53474">
    <property type="entry name" value="alpha/beta-Hydrolases"/>
    <property type="match status" value="1"/>
</dbReference>
<dbReference type="Proteomes" id="UP000632377">
    <property type="component" value="Unassembled WGS sequence"/>
</dbReference>
<dbReference type="InterPro" id="IPR029058">
    <property type="entry name" value="AB_hydrolase_fold"/>
</dbReference>
<proteinExistence type="predicted"/>
<dbReference type="RefSeq" id="WP_202749593.1">
    <property type="nucleotide sequence ID" value="NZ_JAESWC010000008.1"/>
</dbReference>
<dbReference type="Pfam" id="PF00756">
    <property type="entry name" value="Esterase"/>
    <property type="match status" value="1"/>
</dbReference>
<comment type="caution">
    <text evidence="1">The sequence shown here is derived from an EMBL/GenBank/DDBJ whole genome shotgun (WGS) entry which is preliminary data.</text>
</comment>
<keyword evidence="2" id="KW-1185">Reference proteome</keyword>
<dbReference type="InterPro" id="IPR014756">
    <property type="entry name" value="Ig_E-set"/>
</dbReference>
<dbReference type="SUPFAM" id="SSF81296">
    <property type="entry name" value="E set domains"/>
    <property type="match status" value="1"/>
</dbReference>
<dbReference type="PANTHER" id="PTHR48098">
    <property type="entry name" value="ENTEROCHELIN ESTERASE-RELATED"/>
    <property type="match status" value="1"/>
</dbReference>
<evidence type="ECO:0008006" key="3">
    <source>
        <dbReference type="Google" id="ProtNLM"/>
    </source>
</evidence>
<dbReference type="InterPro" id="IPR050583">
    <property type="entry name" value="Mycobacterial_A85_antigen"/>
</dbReference>
<name>A0ABS1TDZ5_9CLOT</name>
<protein>
    <recommendedName>
        <fullName evidence="3">Enterochelin esterase</fullName>
    </recommendedName>
</protein>
<dbReference type="PANTHER" id="PTHR48098:SF3">
    <property type="entry name" value="IRON(III) ENTEROBACTIN ESTERASE"/>
    <property type="match status" value="1"/>
</dbReference>